<dbReference type="PANTHER" id="PTHR36057:SF1">
    <property type="entry name" value="LIPOPROTEIN LIPID ATTACHMENT SITE-LIKE PROTEIN, PUTATIVE (DUF1223)-RELATED"/>
    <property type="match status" value="1"/>
</dbReference>
<feature type="signal peptide" evidence="1">
    <location>
        <begin position="1"/>
        <end position="20"/>
    </location>
</feature>
<dbReference type="RefSeq" id="WP_179907115.1">
    <property type="nucleotide sequence ID" value="NZ_JACBXS010000040.1"/>
</dbReference>
<evidence type="ECO:0000313" key="3">
    <source>
        <dbReference type="Proteomes" id="UP000529417"/>
    </source>
</evidence>
<feature type="chain" id="PRO_5031342114" evidence="1">
    <location>
        <begin position="21"/>
        <end position="233"/>
    </location>
</feature>
<sequence>MRIWISLVAATMLFSGLARAETQNVVLLELFTSQGCAACPPADEMLGMLAARDDVIALSLHVDYWDYIGWEDSFADATFTRRQKQYARAWNRSTVYTPQVILGGLDELKSFRRSAVNEALDQHLSRPARVHLTMTRGSNGEIELQAVAEPPLEGEAEVFFLRYVPRASVEVTSGENNGMRLTHYNIVTSLERVTRWDGQSALRLTLNAPGDDPAVVVVQEAGQGPVLAAARRR</sequence>
<evidence type="ECO:0000313" key="2">
    <source>
        <dbReference type="EMBL" id="NYS26319.1"/>
    </source>
</evidence>
<protein>
    <submittedName>
        <fullName evidence="2">DUF1223 domain-containing protein</fullName>
    </submittedName>
</protein>
<evidence type="ECO:0000256" key="1">
    <source>
        <dbReference type="SAM" id="SignalP"/>
    </source>
</evidence>
<dbReference type="EMBL" id="JACBXS010000040">
    <property type="protein sequence ID" value="NYS26319.1"/>
    <property type="molecule type" value="Genomic_DNA"/>
</dbReference>
<comment type="caution">
    <text evidence="2">The sequence shown here is derived from an EMBL/GenBank/DDBJ whole genome shotgun (WGS) entry which is preliminary data.</text>
</comment>
<reference evidence="2 3" key="1">
    <citation type="journal article" date="2000" name="Arch. Microbiol.">
        <title>Rhodobaca bogoriensis gen. nov. and sp. nov., an alkaliphilic purple nonsulfur bacterium from African Rift Valley soda lakes.</title>
        <authorList>
            <person name="Milford A.D."/>
            <person name="Achenbach L.A."/>
            <person name="Jung D.O."/>
            <person name="Madigan M.T."/>
        </authorList>
    </citation>
    <scope>NUCLEOTIDE SEQUENCE [LARGE SCALE GENOMIC DNA]</scope>
    <source>
        <strain evidence="2 3">2376</strain>
    </source>
</reference>
<name>A0A7Z0I1P7_9RHOB</name>
<dbReference type="Proteomes" id="UP000529417">
    <property type="component" value="Unassembled WGS sequence"/>
</dbReference>
<dbReference type="SUPFAM" id="SSF52833">
    <property type="entry name" value="Thioredoxin-like"/>
    <property type="match status" value="1"/>
</dbReference>
<dbReference type="AlphaFoldDB" id="A0A7Z0I1P7"/>
<keyword evidence="3" id="KW-1185">Reference proteome</keyword>
<accession>A0A7Z0I1P7</accession>
<dbReference type="InterPro" id="IPR010634">
    <property type="entry name" value="DUF1223"/>
</dbReference>
<proteinExistence type="predicted"/>
<organism evidence="2 3">
    <name type="scientific">Rhabdonatronobacter sediminivivens</name>
    <dbReference type="NCBI Taxonomy" id="2743469"/>
    <lineage>
        <taxon>Bacteria</taxon>
        <taxon>Pseudomonadati</taxon>
        <taxon>Pseudomonadota</taxon>
        <taxon>Alphaproteobacteria</taxon>
        <taxon>Rhodobacterales</taxon>
        <taxon>Paracoccaceae</taxon>
        <taxon>Rhabdonatronobacter</taxon>
    </lineage>
</organism>
<gene>
    <name evidence="2" type="ORF">HUK65_15125</name>
</gene>
<dbReference type="PANTHER" id="PTHR36057">
    <property type="match status" value="1"/>
</dbReference>
<keyword evidence="1" id="KW-0732">Signal</keyword>
<dbReference type="Pfam" id="PF06764">
    <property type="entry name" value="DUF1223"/>
    <property type="match status" value="1"/>
</dbReference>
<dbReference type="InterPro" id="IPR036249">
    <property type="entry name" value="Thioredoxin-like_sf"/>
</dbReference>